<comment type="similarity">
    <text evidence="1">Belongs to the sigma-70 factor family. ECF subfamily.</text>
</comment>
<feature type="region of interest" description="Disordered" evidence="6">
    <location>
        <begin position="350"/>
        <end position="397"/>
    </location>
</feature>
<dbReference type="InterPro" id="IPR014284">
    <property type="entry name" value="RNA_pol_sigma-70_dom"/>
</dbReference>
<dbReference type="Pfam" id="PF04542">
    <property type="entry name" value="Sigma70_r2"/>
    <property type="match status" value="1"/>
</dbReference>
<dbReference type="InterPro" id="IPR036388">
    <property type="entry name" value="WH-like_DNA-bd_sf"/>
</dbReference>
<evidence type="ECO:0000256" key="2">
    <source>
        <dbReference type="ARBA" id="ARBA00023015"/>
    </source>
</evidence>
<feature type="domain" description="RNA polymerase sigma-70 region 2" evidence="7">
    <location>
        <begin position="42"/>
        <end position="109"/>
    </location>
</feature>
<dbReference type="InterPro" id="IPR007627">
    <property type="entry name" value="RNA_pol_sigma70_r2"/>
</dbReference>
<dbReference type="NCBIfam" id="TIGR02937">
    <property type="entry name" value="sigma70-ECF"/>
    <property type="match status" value="1"/>
</dbReference>
<dbReference type="AlphaFoldDB" id="A0A3G9IRK0"/>
<name>A0A3G9IRK0_9ACTN</name>
<reference evidence="8 9" key="1">
    <citation type="submission" date="2018-11" db="EMBL/GenBank/DDBJ databases">
        <title>Complete genome sequence of Nocardioides baekrokdamisoli strain KCTC 39748.</title>
        <authorList>
            <person name="Kang S.W."/>
            <person name="Lee K.C."/>
            <person name="Kim K.K."/>
            <person name="Kim J.S."/>
            <person name="Kim D.S."/>
            <person name="Ko S.H."/>
            <person name="Yang S.H."/>
            <person name="Shin Y.K."/>
            <person name="Lee J.S."/>
        </authorList>
    </citation>
    <scope>NUCLEOTIDE SEQUENCE [LARGE SCALE GENOMIC DNA]</scope>
    <source>
        <strain evidence="8 9">KCTC 39748</strain>
    </source>
</reference>
<keyword evidence="9" id="KW-1185">Reference proteome</keyword>
<dbReference type="Proteomes" id="UP000271573">
    <property type="component" value="Chromosome"/>
</dbReference>
<dbReference type="GO" id="GO:0003677">
    <property type="term" value="F:DNA binding"/>
    <property type="evidence" value="ECO:0007669"/>
    <property type="project" value="UniProtKB-KW"/>
</dbReference>
<dbReference type="PANTHER" id="PTHR43133:SF8">
    <property type="entry name" value="RNA POLYMERASE SIGMA FACTOR HI_1459-RELATED"/>
    <property type="match status" value="1"/>
</dbReference>
<dbReference type="EMBL" id="AP019307">
    <property type="protein sequence ID" value="BBH18595.1"/>
    <property type="molecule type" value="Genomic_DNA"/>
</dbReference>
<keyword evidence="3" id="KW-0731">Sigma factor</keyword>
<proteinExistence type="inferred from homology"/>
<dbReference type="InterPro" id="IPR013324">
    <property type="entry name" value="RNA_pol_sigma_r3/r4-like"/>
</dbReference>
<dbReference type="PANTHER" id="PTHR43133">
    <property type="entry name" value="RNA POLYMERASE ECF-TYPE SIGMA FACTO"/>
    <property type="match status" value="1"/>
</dbReference>
<keyword evidence="2" id="KW-0805">Transcription regulation</keyword>
<sequence length="524" mass="54417">MVVSATHARRGGIAVRSEGERIAEQELLAAARAGDDEAFAALYRQHYESALTYALTLTNPVRAHDLVSEATVKVYRLTRAGKGPETAFRAYLCATIQSVNVDSLRRVGREVPFDDVSLVAEHAAPDAAETVVECDAISRAFRGLPDRWQTVLWATVVQGRTPHDVGQQYGLSANSVSVLAMRAREGLKQAYLSQHFDAVPSGSECHAHVADLPRYVRGRLAASRHAVVGDHVRRCDECARVVEGLDHINNRFAALLIPVLLLGVPSTTGNHLPGTAAPGTHSALAAVRGRVADLVERLRVAAPLAGPSSTVIANTVVVIATVAVAGAVGVADLHDAAHTARTVAVDARHTGGLDSHSSSFGPDRPGATVTARPSDASVSGQPMPTPAALPSPASSRSAPLALPTPVLPHVPAVPVVPVSSPTASASPSGTKSLEYTNIGTCRMQGAGVKCVDSTGNSAADIVMTPSGGGTCSASGPTADCVGPLQITSRYPDPSTGQPTVLYTQTGSADSCHVRQQVLTCYRAS</sequence>
<evidence type="ECO:0000256" key="3">
    <source>
        <dbReference type="ARBA" id="ARBA00023082"/>
    </source>
</evidence>
<dbReference type="SUPFAM" id="SSF88946">
    <property type="entry name" value="Sigma2 domain of RNA polymerase sigma factors"/>
    <property type="match status" value="1"/>
</dbReference>
<dbReference type="Gene3D" id="1.10.10.10">
    <property type="entry name" value="Winged helix-like DNA-binding domain superfamily/Winged helix DNA-binding domain"/>
    <property type="match status" value="1"/>
</dbReference>
<accession>A0A3G9IRK0</accession>
<protein>
    <recommendedName>
        <fullName evidence="7">RNA polymerase sigma-70 region 2 domain-containing protein</fullName>
    </recommendedName>
</protein>
<evidence type="ECO:0000256" key="1">
    <source>
        <dbReference type="ARBA" id="ARBA00010641"/>
    </source>
</evidence>
<evidence type="ECO:0000256" key="4">
    <source>
        <dbReference type="ARBA" id="ARBA00023125"/>
    </source>
</evidence>
<evidence type="ECO:0000259" key="7">
    <source>
        <dbReference type="Pfam" id="PF04542"/>
    </source>
</evidence>
<keyword evidence="4" id="KW-0238">DNA-binding</keyword>
<dbReference type="KEGG" id="nbe:Back2_28820"/>
<evidence type="ECO:0000313" key="8">
    <source>
        <dbReference type="EMBL" id="BBH18595.1"/>
    </source>
</evidence>
<evidence type="ECO:0000313" key="9">
    <source>
        <dbReference type="Proteomes" id="UP000271573"/>
    </source>
</evidence>
<dbReference type="InterPro" id="IPR013325">
    <property type="entry name" value="RNA_pol_sigma_r2"/>
</dbReference>
<dbReference type="GO" id="GO:0006352">
    <property type="term" value="P:DNA-templated transcription initiation"/>
    <property type="evidence" value="ECO:0007669"/>
    <property type="project" value="InterPro"/>
</dbReference>
<dbReference type="GO" id="GO:0016987">
    <property type="term" value="F:sigma factor activity"/>
    <property type="evidence" value="ECO:0007669"/>
    <property type="project" value="UniProtKB-KW"/>
</dbReference>
<gene>
    <name evidence="8" type="ORF">Back2_28820</name>
</gene>
<dbReference type="SUPFAM" id="SSF88659">
    <property type="entry name" value="Sigma3 and sigma4 domains of RNA polymerase sigma factors"/>
    <property type="match status" value="1"/>
</dbReference>
<evidence type="ECO:0000256" key="6">
    <source>
        <dbReference type="SAM" id="MobiDB-lite"/>
    </source>
</evidence>
<organism evidence="8 9">
    <name type="scientific">Nocardioides baekrokdamisoli</name>
    <dbReference type="NCBI Taxonomy" id="1804624"/>
    <lineage>
        <taxon>Bacteria</taxon>
        <taxon>Bacillati</taxon>
        <taxon>Actinomycetota</taxon>
        <taxon>Actinomycetes</taxon>
        <taxon>Propionibacteriales</taxon>
        <taxon>Nocardioidaceae</taxon>
        <taxon>Nocardioides</taxon>
    </lineage>
</organism>
<keyword evidence="5" id="KW-0804">Transcription</keyword>
<evidence type="ECO:0000256" key="5">
    <source>
        <dbReference type="ARBA" id="ARBA00023163"/>
    </source>
</evidence>
<dbReference type="InterPro" id="IPR039425">
    <property type="entry name" value="RNA_pol_sigma-70-like"/>
</dbReference>
<dbReference type="Gene3D" id="1.10.1740.10">
    <property type="match status" value="1"/>
</dbReference>